<evidence type="ECO:0000313" key="3">
    <source>
        <dbReference type="Proteomes" id="UP000287910"/>
    </source>
</evidence>
<name>A0A3S0P4E0_9BACI</name>
<gene>
    <name evidence="2" type="ORF">EK386_15560</name>
</gene>
<proteinExistence type="predicted"/>
<sequence length="474" mass="53893">MRNLYFRQTDPNFMTQQQHNFYLPYTSQPNQLILPYSPVLQSPTYSYPYVPAQFIPNIVQSPPISRNQPSPVDPSVPTYRYQNTVTSPPSLPSMQNWIHQLSNNLGMLGDYNASYNTFPYAVDPNVEIVIKGQYPYARYLSFSVIGLADLTIATIPDYKLIPDPESTNPFLHGADWNAKNRNYTLKIRFTAPPEGSDHFVPGAGNNIVYVGTMPNGVPNTHGTIELRIYVPSIGYDHTGGVGFPKIMYVPVPQDKRYSKNVEQTNQTTIDNPSKPKNNSIQNEWYFSSPKKNRGEKCDISWRTLSRASALIQYDYNDGYILSDELQRDPSKLLFLRWKAPTFPDTYHNIGILGNEDMRYWSMSFVSPVGLLGLYTLSDFETVIDKNGYVNLVISFGAPRPSCVTTESGFNWIDASNLPLIPLQLFYRNKIVSDDFPYSAKDVPEGDIVSPEVMGEYYPCGKYVDPIYFKKNYCD</sequence>
<dbReference type="AlphaFoldDB" id="A0A3S0P4E0"/>
<dbReference type="RefSeq" id="WP_126660100.1">
    <property type="nucleotide sequence ID" value="NZ_RYYR01000026.1"/>
</dbReference>
<comment type="caution">
    <text evidence="2">The sequence shown here is derived from an EMBL/GenBank/DDBJ whole genome shotgun (WGS) entry which is preliminary data.</text>
</comment>
<dbReference type="EMBL" id="RYYR01000026">
    <property type="protein sequence ID" value="RUL49326.1"/>
    <property type="molecule type" value="Genomic_DNA"/>
</dbReference>
<protein>
    <submittedName>
        <fullName evidence="2">Uncharacterized protein</fullName>
    </submittedName>
</protein>
<feature type="region of interest" description="Disordered" evidence="1">
    <location>
        <begin position="263"/>
        <end position="282"/>
    </location>
</feature>
<accession>A0A3S0P4E0</accession>
<organism evidence="2 3">
    <name type="scientific">Lysinibacillus antri</name>
    <dbReference type="NCBI Taxonomy" id="2498145"/>
    <lineage>
        <taxon>Bacteria</taxon>
        <taxon>Bacillati</taxon>
        <taxon>Bacillota</taxon>
        <taxon>Bacilli</taxon>
        <taxon>Bacillales</taxon>
        <taxon>Bacillaceae</taxon>
        <taxon>Lysinibacillus</taxon>
    </lineage>
</organism>
<reference evidence="2 3" key="1">
    <citation type="submission" date="2018-12" db="EMBL/GenBank/DDBJ databases">
        <title>Lysinibacillus antri sp. nov., isolated from a cave soil.</title>
        <authorList>
            <person name="Narsing Rao M.P."/>
            <person name="Zhang H."/>
            <person name="Dong Z.-Y."/>
            <person name="Niu X.-K."/>
            <person name="Zhang K."/>
            <person name="Fang B.-Z."/>
            <person name="Kang Y.-Q."/>
            <person name="Xiao M."/>
            <person name="Li W.-J."/>
        </authorList>
    </citation>
    <scope>NUCLEOTIDE SEQUENCE [LARGE SCALE GENOMIC DNA]</scope>
    <source>
        <strain evidence="2 3">SYSU K30002</strain>
    </source>
</reference>
<evidence type="ECO:0000313" key="2">
    <source>
        <dbReference type="EMBL" id="RUL49326.1"/>
    </source>
</evidence>
<evidence type="ECO:0000256" key="1">
    <source>
        <dbReference type="SAM" id="MobiDB-lite"/>
    </source>
</evidence>
<dbReference type="Proteomes" id="UP000287910">
    <property type="component" value="Unassembled WGS sequence"/>
</dbReference>
<keyword evidence="3" id="KW-1185">Reference proteome</keyword>